<reference evidence="4" key="1">
    <citation type="submission" date="2019-08" db="EMBL/GenBank/DDBJ databases">
        <title>Limnoglobus roseus gen. nov., sp. nov., a novel freshwater planctomycete with a giant genome from the family Gemmataceae.</title>
        <authorList>
            <person name="Kulichevskaya I.S."/>
            <person name="Naumoff D.G."/>
            <person name="Miroshnikov K."/>
            <person name="Ivanova A."/>
            <person name="Philippov D.A."/>
            <person name="Hakobyan A."/>
            <person name="Rijpstra I.C."/>
            <person name="Sinninghe Damste J.S."/>
            <person name="Liesack W."/>
            <person name="Dedysh S.N."/>
        </authorList>
    </citation>
    <scope>NUCLEOTIDE SEQUENCE [LARGE SCALE GENOMIC DNA]</scope>
    <source>
        <strain evidence="4">PX52</strain>
    </source>
</reference>
<dbReference type="KEGG" id="lrs:PX52LOC_08121"/>
<feature type="domain" description="DUF642" evidence="2">
    <location>
        <begin position="31"/>
        <end position="191"/>
    </location>
</feature>
<gene>
    <name evidence="3" type="ORF">PX52LOC_08121</name>
</gene>
<sequence length="195" mass="20979">MKSTFLICSALFVGGLAVAAPVPKGVKPTNLVANGSFENGIEADLSKPLDKGSTALEGWTVTRGQIDVNTQVGEDWKAADGKRSLDLHGSPGFGGVEQSIPTTVGRKYRVTFKMSGNPGVAHHKVQLGVRAAGRDKQFEITMEGRTYKDLKWEEKSWDFTATEATTVLELHTAMPTTANAFGGPLLDDVKVFRID</sequence>
<dbReference type="Pfam" id="PF04862">
    <property type="entry name" value="DUF642"/>
    <property type="match status" value="1"/>
</dbReference>
<dbReference type="RefSeq" id="WP_149115236.1">
    <property type="nucleotide sequence ID" value="NZ_CP042425.1"/>
</dbReference>
<keyword evidence="4" id="KW-1185">Reference proteome</keyword>
<evidence type="ECO:0000313" key="4">
    <source>
        <dbReference type="Proteomes" id="UP000324974"/>
    </source>
</evidence>
<organism evidence="3 4">
    <name type="scientific">Limnoglobus roseus</name>
    <dbReference type="NCBI Taxonomy" id="2598579"/>
    <lineage>
        <taxon>Bacteria</taxon>
        <taxon>Pseudomonadati</taxon>
        <taxon>Planctomycetota</taxon>
        <taxon>Planctomycetia</taxon>
        <taxon>Gemmatales</taxon>
        <taxon>Gemmataceae</taxon>
        <taxon>Limnoglobus</taxon>
    </lineage>
</organism>
<evidence type="ECO:0000313" key="3">
    <source>
        <dbReference type="EMBL" id="QEL20993.1"/>
    </source>
</evidence>
<feature type="signal peptide" evidence="1">
    <location>
        <begin position="1"/>
        <end position="19"/>
    </location>
</feature>
<dbReference type="Proteomes" id="UP000324974">
    <property type="component" value="Chromosome"/>
</dbReference>
<dbReference type="InterPro" id="IPR027576">
    <property type="entry name" value="Choice_anch_C_dom"/>
</dbReference>
<dbReference type="NCBIfam" id="TIGR04362">
    <property type="entry name" value="choice_anch_C"/>
    <property type="match status" value="1"/>
</dbReference>
<keyword evidence="1" id="KW-0732">Signal</keyword>
<evidence type="ECO:0000256" key="1">
    <source>
        <dbReference type="SAM" id="SignalP"/>
    </source>
</evidence>
<dbReference type="OrthoDB" id="291501at2"/>
<proteinExistence type="predicted"/>
<dbReference type="SUPFAM" id="SSF49785">
    <property type="entry name" value="Galactose-binding domain-like"/>
    <property type="match status" value="1"/>
</dbReference>
<dbReference type="EMBL" id="CP042425">
    <property type="protein sequence ID" value="QEL20993.1"/>
    <property type="molecule type" value="Genomic_DNA"/>
</dbReference>
<dbReference type="AlphaFoldDB" id="A0A5C1ASC1"/>
<name>A0A5C1ASC1_9BACT</name>
<evidence type="ECO:0000259" key="2">
    <source>
        <dbReference type="Pfam" id="PF04862"/>
    </source>
</evidence>
<dbReference type="Gene3D" id="2.60.120.260">
    <property type="entry name" value="Galactose-binding domain-like"/>
    <property type="match status" value="1"/>
</dbReference>
<protein>
    <recommendedName>
        <fullName evidence="2">DUF642 domain-containing protein</fullName>
    </recommendedName>
</protein>
<accession>A0A5C1ASC1</accession>
<feature type="chain" id="PRO_5022904288" description="DUF642 domain-containing protein" evidence="1">
    <location>
        <begin position="20"/>
        <end position="195"/>
    </location>
</feature>
<dbReference type="InterPro" id="IPR006946">
    <property type="entry name" value="DGR2-like_dom"/>
</dbReference>
<dbReference type="InterPro" id="IPR008979">
    <property type="entry name" value="Galactose-bd-like_sf"/>
</dbReference>